<evidence type="ECO:0000313" key="2">
    <source>
        <dbReference type="EMBL" id="XDO02181.1"/>
    </source>
</evidence>
<feature type="coiled-coil region" evidence="1">
    <location>
        <begin position="4"/>
        <end position="41"/>
    </location>
</feature>
<keyword evidence="1" id="KW-0175">Coiled coil</keyword>
<dbReference type="EMBL" id="PP542043">
    <property type="protein sequence ID" value="XDO02181.1"/>
    <property type="molecule type" value="Genomic_DNA"/>
</dbReference>
<organism evidence="2">
    <name type="scientific">Florenciella sp. virus SA2</name>
    <dbReference type="NCBI Taxonomy" id="3240092"/>
    <lineage>
        <taxon>Viruses</taxon>
    </lineage>
</organism>
<gene>
    <name evidence="2" type="ORF">FloV-SA2_00363</name>
</gene>
<accession>A0AB39J781</accession>
<evidence type="ECO:0000256" key="1">
    <source>
        <dbReference type="SAM" id="Coils"/>
    </source>
</evidence>
<reference evidence="2" key="1">
    <citation type="submission" date="2024-03" db="EMBL/GenBank/DDBJ databases">
        <title>Eukaryotic viruses encode the ribosomal protein eL40.</title>
        <authorList>
            <person name="Thomy J."/>
            <person name="Schvarcz C.R."/>
            <person name="McBeain K.A."/>
            <person name="Edwards K.F."/>
            <person name="Steward G.F."/>
        </authorList>
    </citation>
    <scope>NUCLEOTIDE SEQUENCE</scope>
    <source>
        <strain evidence="2">FloV-SA2</strain>
    </source>
</reference>
<proteinExistence type="predicted"/>
<protein>
    <submittedName>
        <fullName evidence="2">Uncharacterized protein</fullName>
    </submittedName>
</protein>
<sequence>MSELDKLVDRLVQLDEVLLTLKEKKKEVDNEIKEREEELIEYCVNNKKDVEIVTNGRYNMKPVSGRRLKKN</sequence>
<name>A0AB39J781_9VIRU</name>